<reference evidence="8" key="1">
    <citation type="journal article" date="2024" name="IScience">
        <title>Strigolactones Initiate the Formation of Haustorium-like Structures in Castilleja.</title>
        <authorList>
            <person name="Buerger M."/>
            <person name="Peterson D."/>
            <person name="Chory J."/>
        </authorList>
    </citation>
    <scope>NUCLEOTIDE SEQUENCE [LARGE SCALE GENOMIC DNA]</scope>
</reference>
<dbReference type="PANTHER" id="PTHR15892:SF2">
    <property type="entry name" value="LARGE RIBOSOMAL SUBUNIT PROTEIN UL30M"/>
    <property type="match status" value="1"/>
</dbReference>
<organism evidence="7 8">
    <name type="scientific">Castilleja foliolosa</name>
    <dbReference type="NCBI Taxonomy" id="1961234"/>
    <lineage>
        <taxon>Eukaryota</taxon>
        <taxon>Viridiplantae</taxon>
        <taxon>Streptophyta</taxon>
        <taxon>Embryophyta</taxon>
        <taxon>Tracheophyta</taxon>
        <taxon>Spermatophyta</taxon>
        <taxon>Magnoliopsida</taxon>
        <taxon>eudicotyledons</taxon>
        <taxon>Gunneridae</taxon>
        <taxon>Pentapetalae</taxon>
        <taxon>asterids</taxon>
        <taxon>lamiids</taxon>
        <taxon>Lamiales</taxon>
        <taxon>Orobanchaceae</taxon>
        <taxon>Pedicularideae</taxon>
        <taxon>Castillejinae</taxon>
        <taxon>Castilleja</taxon>
    </lineage>
</organism>
<proteinExistence type="inferred from homology"/>
<dbReference type="Gene3D" id="3.30.1390.20">
    <property type="entry name" value="Ribosomal protein L30, ferredoxin-like fold domain"/>
    <property type="match status" value="1"/>
</dbReference>
<keyword evidence="8" id="KW-1185">Reference proteome</keyword>
<dbReference type="FunFam" id="3.30.1390.20:FF:000007">
    <property type="entry name" value="50S ribosomal protein L30"/>
    <property type="match status" value="1"/>
</dbReference>
<gene>
    <name evidence="7" type="ORF">CASFOL_034893</name>
</gene>
<dbReference type="GO" id="GO:0005840">
    <property type="term" value="C:ribosome"/>
    <property type="evidence" value="ECO:0007669"/>
    <property type="project" value="UniProtKB-KW"/>
</dbReference>
<evidence type="ECO:0000259" key="6">
    <source>
        <dbReference type="Pfam" id="PF00327"/>
    </source>
</evidence>
<protein>
    <recommendedName>
        <fullName evidence="4">Large ribosomal subunit protein uL30m</fullName>
    </recommendedName>
</protein>
<keyword evidence="3" id="KW-0687">Ribonucleoprotein</keyword>
<dbReference type="EMBL" id="JAVIJP010000066">
    <property type="protein sequence ID" value="KAL3619981.1"/>
    <property type="molecule type" value="Genomic_DNA"/>
</dbReference>
<dbReference type="Proteomes" id="UP001632038">
    <property type="component" value="Unassembled WGS sequence"/>
</dbReference>
<evidence type="ECO:0000256" key="1">
    <source>
        <dbReference type="ARBA" id="ARBA00007594"/>
    </source>
</evidence>
<dbReference type="InterPro" id="IPR005996">
    <property type="entry name" value="Ribosomal_uL30_bac-type"/>
</dbReference>
<comment type="caution">
    <text evidence="7">The sequence shown here is derived from an EMBL/GenBank/DDBJ whole genome shotgun (WGS) entry which is preliminary data.</text>
</comment>
<feature type="domain" description="Large ribosomal subunit protein uL30-like ferredoxin-like fold" evidence="6">
    <location>
        <begin position="76"/>
        <end position="119"/>
    </location>
</feature>
<dbReference type="SUPFAM" id="SSF55129">
    <property type="entry name" value="Ribosomal protein L30p/L7e"/>
    <property type="match status" value="1"/>
</dbReference>
<dbReference type="GO" id="GO:1990904">
    <property type="term" value="C:ribonucleoprotein complex"/>
    <property type="evidence" value="ECO:0007669"/>
    <property type="project" value="UniProtKB-KW"/>
</dbReference>
<name>A0ABD3BSA9_9LAMI</name>
<dbReference type="PANTHER" id="PTHR15892">
    <property type="entry name" value="MITOCHONDRIAL RIBOSOMAL PROTEIN L30"/>
    <property type="match status" value="1"/>
</dbReference>
<dbReference type="AlphaFoldDB" id="A0ABD3BSA9"/>
<accession>A0ABD3BSA9</accession>
<dbReference type="InterPro" id="IPR016082">
    <property type="entry name" value="Ribosomal_uL30_ferredoxin-like"/>
</dbReference>
<evidence type="ECO:0000256" key="5">
    <source>
        <dbReference type="SAM" id="MobiDB-lite"/>
    </source>
</evidence>
<feature type="region of interest" description="Disordered" evidence="5">
    <location>
        <begin position="131"/>
        <end position="159"/>
    </location>
</feature>
<dbReference type="Pfam" id="PF00327">
    <property type="entry name" value="Ribosomal_L30"/>
    <property type="match status" value="1"/>
</dbReference>
<feature type="region of interest" description="Disordered" evidence="5">
    <location>
        <begin position="59"/>
        <end position="80"/>
    </location>
</feature>
<comment type="similarity">
    <text evidence="1">Belongs to the universal ribosomal protein uL30 family.</text>
</comment>
<evidence type="ECO:0000256" key="3">
    <source>
        <dbReference type="ARBA" id="ARBA00023274"/>
    </source>
</evidence>
<keyword evidence="2" id="KW-0689">Ribosomal protein</keyword>
<dbReference type="InterPro" id="IPR036919">
    <property type="entry name" value="Ribo_uL30_ferredoxin-like_sf"/>
</dbReference>
<dbReference type="CDD" id="cd00355">
    <property type="entry name" value="Ribosomal_L30_like"/>
    <property type="match status" value="1"/>
</dbReference>
<evidence type="ECO:0000313" key="8">
    <source>
        <dbReference type="Proteomes" id="UP001632038"/>
    </source>
</evidence>
<evidence type="ECO:0000313" key="7">
    <source>
        <dbReference type="EMBL" id="KAL3619981.1"/>
    </source>
</evidence>
<evidence type="ECO:0000256" key="4">
    <source>
        <dbReference type="ARBA" id="ARBA00035281"/>
    </source>
</evidence>
<evidence type="ECO:0000256" key="2">
    <source>
        <dbReference type="ARBA" id="ARBA00022980"/>
    </source>
</evidence>
<dbReference type="NCBIfam" id="TIGR01308">
    <property type="entry name" value="rpmD_bact"/>
    <property type="match status" value="1"/>
</dbReference>
<sequence length="159" mass="17744">MSGTAAAAPWVVERPNPVVQQQLNLEPKSVHNTGEEHSGHQEAPPAHVRGLAPHQVQPHRHALEYAYRPGNDPAGGIPGTRKLHRRTLEALRLTKCNRTVMRWNTPTVRGMIQQVQRLVVVETEEMYNARKQKDANHKALRPPLVVDHHPSPATDSSSN</sequence>